<organism evidence="6 7">
    <name type="scientific">Pseudonocardia aurantiaca</name>
    <dbReference type="NCBI Taxonomy" id="75290"/>
    <lineage>
        <taxon>Bacteria</taxon>
        <taxon>Bacillati</taxon>
        <taxon>Actinomycetota</taxon>
        <taxon>Actinomycetes</taxon>
        <taxon>Pseudonocardiales</taxon>
        <taxon>Pseudonocardiaceae</taxon>
        <taxon>Pseudonocardia</taxon>
    </lineage>
</organism>
<feature type="DNA-binding region" description="H-T-H motif" evidence="4">
    <location>
        <begin position="30"/>
        <end position="49"/>
    </location>
</feature>
<dbReference type="PANTHER" id="PTHR30055">
    <property type="entry name" value="HTH-TYPE TRANSCRIPTIONAL REGULATOR RUTR"/>
    <property type="match status" value="1"/>
</dbReference>
<dbReference type="Gene3D" id="1.10.357.10">
    <property type="entry name" value="Tetracycline Repressor, domain 2"/>
    <property type="match status" value="1"/>
</dbReference>
<evidence type="ECO:0000256" key="3">
    <source>
        <dbReference type="ARBA" id="ARBA00023163"/>
    </source>
</evidence>
<dbReference type="SUPFAM" id="SSF48498">
    <property type="entry name" value="Tetracyclin repressor-like, C-terminal domain"/>
    <property type="match status" value="1"/>
</dbReference>
<protein>
    <submittedName>
        <fullName evidence="6">TetR/AcrR family transcriptional regulator</fullName>
    </submittedName>
</protein>
<sequence length="193" mass="21769">MTRPASARTEAELKAAARRLFAERGYARTKVTDITTEAGRSAGSFYRHFTDKEDLLRALARDFEQALHQHVVEQMGHDHQLETEDEVRSHVQAYWSTYRTHLPEMVAILQASMTDEDFTALHREIRRREIDNWARHIKDASTPDGGPDAFALALAIVSMLEFTCYVQLGGGSGLEDDQVIEAITRILARGVLS</sequence>
<dbReference type="EMBL" id="JBHUCP010000009">
    <property type="protein sequence ID" value="MFD1531013.1"/>
    <property type="molecule type" value="Genomic_DNA"/>
</dbReference>
<reference evidence="7" key="1">
    <citation type="journal article" date="2019" name="Int. J. Syst. Evol. Microbiol.">
        <title>The Global Catalogue of Microorganisms (GCM) 10K type strain sequencing project: providing services to taxonomists for standard genome sequencing and annotation.</title>
        <authorList>
            <consortium name="The Broad Institute Genomics Platform"/>
            <consortium name="The Broad Institute Genome Sequencing Center for Infectious Disease"/>
            <person name="Wu L."/>
            <person name="Ma J."/>
        </authorList>
    </citation>
    <scope>NUCLEOTIDE SEQUENCE [LARGE SCALE GENOMIC DNA]</scope>
    <source>
        <strain evidence="7">JCM 12165</strain>
    </source>
</reference>
<keyword evidence="3" id="KW-0804">Transcription</keyword>
<evidence type="ECO:0000256" key="2">
    <source>
        <dbReference type="ARBA" id="ARBA00023125"/>
    </source>
</evidence>
<comment type="caution">
    <text evidence="6">The sequence shown here is derived from an EMBL/GenBank/DDBJ whole genome shotgun (WGS) entry which is preliminary data.</text>
</comment>
<dbReference type="Gene3D" id="1.10.10.60">
    <property type="entry name" value="Homeodomain-like"/>
    <property type="match status" value="1"/>
</dbReference>
<keyword evidence="7" id="KW-1185">Reference proteome</keyword>
<evidence type="ECO:0000259" key="5">
    <source>
        <dbReference type="PROSITE" id="PS50977"/>
    </source>
</evidence>
<dbReference type="Proteomes" id="UP001597145">
    <property type="component" value="Unassembled WGS sequence"/>
</dbReference>
<dbReference type="InterPro" id="IPR009057">
    <property type="entry name" value="Homeodomain-like_sf"/>
</dbReference>
<feature type="domain" description="HTH tetR-type" evidence="5">
    <location>
        <begin position="7"/>
        <end position="67"/>
    </location>
</feature>
<name>A0ABW4FLA9_9PSEU</name>
<keyword evidence="1" id="KW-0805">Transcription regulation</keyword>
<dbReference type="PROSITE" id="PS50977">
    <property type="entry name" value="HTH_TETR_2"/>
    <property type="match status" value="1"/>
</dbReference>
<dbReference type="RefSeq" id="WP_343971176.1">
    <property type="nucleotide sequence ID" value="NZ_BAAAJG010000002.1"/>
</dbReference>
<keyword evidence="2 4" id="KW-0238">DNA-binding</keyword>
<dbReference type="InterPro" id="IPR036271">
    <property type="entry name" value="Tet_transcr_reg_TetR-rel_C_sf"/>
</dbReference>
<dbReference type="InterPro" id="IPR001647">
    <property type="entry name" value="HTH_TetR"/>
</dbReference>
<evidence type="ECO:0000313" key="7">
    <source>
        <dbReference type="Proteomes" id="UP001597145"/>
    </source>
</evidence>
<dbReference type="PRINTS" id="PR00455">
    <property type="entry name" value="HTHTETR"/>
</dbReference>
<dbReference type="PANTHER" id="PTHR30055:SF234">
    <property type="entry name" value="HTH-TYPE TRANSCRIPTIONAL REGULATOR BETI"/>
    <property type="match status" value="1"/>
</dbReference>
<dbReference type="SUPFAM" id="SSF46689">
    <property type="entry name" value="Homeodomain-like"/>
    <property type="match status" value="1"/>
</dbReference>
<dbReference type="Pfam" id="PF00440">
    <property type="entry name" value="TetR_N"/>
    <property type="match status" value="1"/>
</dbReference>
<dbReference type="InterPro" id="IPR050109">
    <property type="entry name" value="HTH-type_TetR-like_transc_reg"/>
</dbReference>
<evidence type="ECO:0000313" key="6">
    <source>
        <dbReference type="EMBL" id="MFD1531013.1"/>
    </source>
</evidence>
<gene>
    <name evidence="6" type="ORF">ACFSCY_16345</name>
</gene>
<proteinExistence type="predicted"/>
<evidence type="ECO:0000256" key="4">
    <source>
        <dbReference type="PROSITE-ProRule" id="PRU00335"/>
    </source>
</evidence>
<accession>A0ABW4FLA9</accession>
<evidence type="ECO:0000256" key="1">
    <source>
        <dbReference type="ARBA" id="ARBA00023015"/>
    </source>
</evidence>